<evidence type="ECO:0000313" key="2">
    <source>
        <dbReference type="EMBL" id="RNL64307.1"/>
    </source>
</evidence>
<dbReference type="Proteomes" id="UP000267128">
    <property type="component" value="Unassembled WGS sequence"/>
</dbReference>
<proteinExistence type="predicted"/>
<name>A0A3N0CLH5_9ACTN</name>
<dbReference type="OrthoDB" id="4527292at2"/>
<dbReference type="RefSeq" id="WP_123226883.1">
    <property type="nucleotide sequence ID" value="NZ_RJSE01000005.1"/>
</dbReference>
<dbReference type="Pfam" id="PF00756">
    <property type="entry name" value="Esterase"/>
    <property type="match status" value="1"/>
</dbReference>
<dbReference type="AlphaFoldDB" id="A0A3N0CLH5"/>
<accession>A0A3N0CLH5</accession>
<organism evidence="2 3">
    <name type="scientific">Nocardioides marmoriginsengisoli</name>
    <dbReference type="NCBI Taxonomy" id="661483"/>
    <lineage>
        <taxon>Bacteria</taxon>
        <taxon>Bacillati</taxon>
        <taxon>Actinomycetota</taxon>
        <taxon>Actinomycetes</taxon>
        <taxon>Propionibacteriales</taxon>
        <taxon>Nocardioidaceae</taxon>
        <taxon>Nocardioides</taxon>
    </lineage>
</organism>
<keyword evidence="3" id="KW-1185">Reference proteome</keyword>
<dbReference type="Gene3D" id="3.40.50.1820">
    <property type="entry name" value="alpha/beta hydrolase"/>
    <property type="match status" value="1"/>
</dbReference>
<keyword evidence="1" id="KW-0732">Signal</keyword>
<reference evidence="2 3" key="1">
    <citation type="submission" date="2018-11" db="EMBL/GenBank/DDBJ databases">
        <authorList>
            <person name="Li F."/>
        </authorList>
    </citation>
    <scope>NUCLEOTIDE SEQUENCE [LARGE SCALE GENOMIC DNA]</scope>
    <source>
        <strain evidence="2 3">Gsoil 097</strain>
    </source>
</reference>
<feature type="signal peptide" evidence="1">
    <location>
        <begin position="1"/>
        <end position="26"/>
    </location>
</feature>
<dbReference type="InterPro" id="IPR000801">
    <property type="entry name" value="Esterase-like"/>
</dbReference>
<dbReference type="InterPro" id="IPR050583">
    <property type="entry name" value="Mycobacterial_A85_antigen"/>
</dbReference>
<evidence type="ECO:0000256" key="1">
    <source>
        <dbReference type="SAM" id="SignalP"/>
    </source>
</evidence>
<dbReference type="EMBL" id="RJSE01000005">
    <property type="protein sequence ID" value="RNL64307.1"/>
    <property type="molecule type" value="Genomic_DNA"/>
</dbReference>
<protein>
    <submittedName>
        <fullName evidence="2">Esterase</fullName>
    </submittedName>
</protein>
<dbReference type="SUPFAM" id="SSF53474">
    <property type="entry name" value="alpha/beta-Hydrolases"/>
    <property type="match status" value="1"/>
</dbReference>
<dbReference type="PANTHER" id="PTHR48098:SF1">
    <property type="entry name" value="DIACYLGLYCEROL ACYLTRANSFERASE_MYCOLYLTRANSFERASE AG85A"/>
    <property type="match status" value="1"/>
</dbReference>
<gene>
    <name evidence="2" type="ORF">EFK50_07210</name>
</gene>
<dbReference type="PANTHER" id="PTHR48098">
    <property type="entry name" value="ENTEROCHELIN ESTERASE-RELATED"/>
    <property type="match status" value="1"/>
</dbReference>
<dbReference type="GO" id="GO:0016747">
    <property type="term" value="F:acyltransferase activity, transferring groups other than amino-acyl groups"/>
    <property type="evidence" value="ECO:0007669"/>
    <property type="project" value="TreeGrafter"/>
</dbReference>
<feature type="chain" id="PRO_5018323441" evidence="1">
    <location>
        <begin position="27"/>
        <end position="401"/>
    </location>
</feature>
<comment type="caution">
    <text evidence="2">The sequence shown here is derived from an EMBL/GenBank/DDBJ whole genome shotgun (WGS) entry which is preliminary data.</text>
</comment>
<sequence length="401" mass="42789">MLTRALAALALALGVAGLAPLDGAQADPTSGPTLLDVSIPAVHGPIDDKWLPGYTGGPRAKVLLPAGYDPDREYPLLVLLIGLTSSYHMWSDAGLGQIAKTAGGLDAIIVMPEAGNGWYTDWWNKGRRGGPSWETYLLEDVIPYAVANYPIRPERRWHALAGVSMGGLGTTYLGGRLPGFFGSISVFSGLVDTHLIYGENLVQSFIPQYLAKTPTYDPQIVYGPEFGFYSLGHDPTRLAANLRNTRVFLTTGNGIPTEDGEPHRDAPTDAAAEGLIIRPAMNKYAQALRAAGVPITSRVHTGAHSWPNFRSEFKEAMAWGFFEPVVEHPTTWVNDTVATRGTLWGIDYAFTTPPTRIVRFSRNGGSLSVSAAGSPVTLRTAGGCSITTPTPATVPVAADGC</sequence>
<dbReference type="InterPro" id="IPR029058">
    <property type="entry name" value="AB_hydrolase_fold"/>
</dbReference>
<evidence type="ECO:0000313" key="3">
    <source>
        <dbReference type="Proteomes" id="UP000267128"/>
    </source>
</evidence>